<keyword evidence="1" id="KW-0418">Kinase</keyword>
<evidence type="ECO:0000259" key="3">
    <source>
        <dbReference type="Pfam" id="PF13581"/>
    </source>
</evidence>
<dbReference type="Gene3D" id="3.30.565.10">
    <property type="entry name" value="Histidine kinase-like ATPase, C-terminal domain"/>
    <property type="match status" value="1"/>
</dbReference>
<comment type="caution">
    <text evidence="4">The sequence shown here is derived from an EMBL/GenBank/DDBJ whole genome shotgun (WGS) entry which is preliminary data.</text>
</comment>
<dbReference type="PANTHER" id="PTHR35526">
    <property type="entry name" value="ANTI-SIGMA-F FACTOR RSBW-RELATED"/>
    <property type="match status" value="1"/>
</dbReference>
<evidence type="ECO:0000313" key="5">
    <source>
        <dbReference type="Proteomes" id="UP001596548"/>
    </source>
</evidence>
<reference evidence="5" key="1">
    <citation type="journal article" date="2019" name="Int. J. Syst. Evol. Microbiol.">
        <title>The Global Catalogue of Microorganisms (GCM) 10K type strain sequencing project: providing services to taxonomists for standard genome sequencing and annotation.</title>
        <authorList>
            <consortium name="The Broad Institute Genomics Platform"/>
            <consortium name="The Broad Institute Genome Sequencing Center for Infectious Disease"/>
            <person name="Wu L."/>
            <person name="Ma J."/>
        </authorList>
    </citation>
    <scope>NUCLEOTIDE SEQUENCE [LARGE SCALE GENOMIC DNA]</scope>
    <source>
        <strain evidence="5">XZYJT-10</strain>
    </source>
</reference>
<dbReference type="RefSeq" id="WP_378964397.1">
    <property type="nucleotide sequence ID" value="NZ_JBHTBJ010000001.1"/>
</dbReference>
<dbReference type="InterPro" id="IPR050267">
    <property type="entry name" value="Anti-sigma-factor_SerPK"/>
</dbReference>
<dbReference type="InterPro" id="IPR036890">
    <property type="entry name" value="HATPase_C_sf"/>
</dbReference>
<dbReference type="EMBL" id="JBHTBJ010000001">
    <property type="protein sequence ID" value="MFC7272951.1"/>
    <property type="molecule type" value="Genomic_DNA"/>
</dbReference>
<proteinExistence type="predicted"/>
<organism evidence="4 5">
    <name type="scientific">Paractinoplanes rhizophilus</name>
    <dbReference type="NCBI Taxonomy" id="1416877"/>
    <lineage>
        <taxon>Bacteria</taxon>
        <taxon>Bacillati</taxon>
        <taxon>Actinomycetota</taxon>
        <taxon>Actinomycetes</taxon>
        <taxon>Micromonosporales</taxon>
        <taxon>Micromonosporaceae</taxon>
        <taxon>Paractinoplanes</taxon>
    </lineage>
</organism>
<protein>
    <submittedName>
        <fullName evidence="4">ATP-binding protein</fullName>
    </submittedName>
</protein>
<dbReference type="Proteomes" id="UP001596548">
    <property type="component" value="Unassembled WGS sequence"/>
</dbReference>
<evidence type="ECO:0000256" key="1">
    <source>
        <dbReference type="ARBA" id="ARBA00022527"/>
    </source>
</evidence>
<evidence type="ECO:0000256" key="2">
    <source>
        <dbReference type="SAM" id="MobiDB-lite"/>
    </source>
</evidence>
<keyword evidence="4" id="KW-0067">ATP-binding</keyword>
<keyword evidence="5" id="KW-1185">Reference proteome</keyword>
<dbReference type="CDD" id="cd16936">
    <property type="entry name" value="HATPase_RsbW-like"/>
    <property type="match status" value="1"/>
</dbReference>
<dbReference type="Pfam" id="PF13581">
    <property type="entry name" value="HATPase_c_2"/>
    <property type="match status" value="1"/>
</dbReference>
<dbReference type="SUPFAM" id="SSF55874">
    <property type="entry name" value="ATPase domain of HSP90 chaperone/DNA topoisomerase II/histidine kinase"/>
    <property type="match status" value="1"/>
</dbReference>
<accession>A0ABW2HML3</accession>
<dbReference type="InterPro" id="IPR003594">
    <property type="entry name" value="HATPase_dom"/>
</dbReference>
<dbReference type="PANTHER" id="PTHR35526:SF3">
    <property type="entry name" value="ANTI-SIGMA-F FACTOR RSBW"/>
    <property type="match status" value="1"/>
</dbReference>
<keyword evidence="4" id="KW-0547">Nucleotide-binding</keyword>
<name>A0ABW2HML3_9ACTN</name>
<evidence type="ECO:0000313" key="4">
    <source>
        <dbReference type="EMBL" id="MFC7272951.1"/>
    </source>
</evidence>
<feature type="domain" description="Histidine kinase/HSP90-like ATPase" evidence="3">
    <location>
        <begin position="15"/>
        <end position="122"/>
    </location>
</feature>
<feature type="region of interest" description="Disordered" evidence="2">
    <location>
        <begin position="74"/>
        <end position="94"/>
    </location>
</feature>
<keyword evidence="1" id="KW-0723">Serine/threonine-protein kinase</keyword>
<dbReference type="GO" id="GO:0005524">
    <property type="term" value="F:ATP binding"/>
    <property type="evidence" value="ECO:0007669"/>
    <property type="project" value="UniProtKB-KW"/>
</dbReference>
<keyword evidence="1" id="KW-0808">Transferase</keyword>
<sequence>MSRRLTDQLLPATGAARHARNMVTEACALWDLPDLIGPASLVADELVTNGVEHAGTLMTLQISRRGRGLHLALGDGSPAPPRLPPPPSPTEPRGRGLMLVDAIATRWGWLPAGEGGKVVWATLSMGSR</sequence>
<feature type="compositionally biased region" description="Pro residues" evidence="2">
    <location>
        <begin position="78"/>
        <end position="90"/>
    </location>
</feature>
<gene>
    <name evidence="4" type="ORF">ACFQS1_03065</name>
</gene>